<keyword evidence="4" id="KW-0143">Chaperone</keyword>
<gene>
    <name evidence="6" type="ORF">Asi02nite_60960</name>
</gene>
<dbReference type="NCBIfam" id="NF010683">
    <property type="entry name" value="PRK14083.1"/>
    <property type="match status" value="1"/>
</dbReference>
<dbReference type="RefSeq" id="WP_203717451.1">
    <property type="nucleotide sequence ID" value="NZ_BONE01000064.1"/>
</dbReference>
<keyword evidence="3" id="KW-0067">ATP-binding</keyword>
<evidence type="ECO:0000313" key="6">
    <source>
        <dbReference type="EMBL" id="GIF76578.1"/>
    </source>
</evidence>
<dbReference type="Pfam" id="PF00183">
    <property type="entry name" value="HSP90"/>
    <property type="match status" value="1"/>
</dbReference>
<accession>A0ABQ4CZ78</accession>
<evidence type="ECO:0000256" key="4">
    <source>
        <dbReference type="ARBA" id="ARBA00023186"/>
    </source>
</evidence>
<dbReference type="PANTHER" id="PTHR11528">
    <property type="entry name" value="HEAT SHOCK PROTEIN 90 FAMILY MEMBER"/>
    <property type="match status" value="1"/>
</dbReference>
<sequence length="596" mass="65667">MAYTFHVDLRGIVDLLSHHLYASPRVYVRELMQNAVDAITARRATDPAAPGEVWIESSSRTGDGTLRVHDTGIGLTEQQVHELLATIGRSSKRDDLGFARHEFLGQFGIGLLSCFLVADEIRVSTRHGDQPTVEWTGFADGRYQVVVAPADRARSAPGTTVTLAPRRDAEHWLRGDAVRGLARLFGSMLPIDVRVDGEAVTTGPAPWHRDRAESAAARRTRLDRYAQEVFGFRPFDAIELDIPAAGLRGVAFVLPVAANPATRSAHRVYLKQMLLSETIEGLLPDWAFFVRCVVDTTELRPTASREALYEDAILEEVRTALGDALRGWLTALGRTDPRRLATFLQVHHLGVKALAVEDDDMLRLIYDWWRFETNVGSMTLAEFRERYGVVRYLTSVDEFRQLAPVAAAQAIPLVNAGYVYDAALLRRLSDLDDAIETEVLTASALATQLEPLDADVERAVQPFLAVARRALEPLGVEVLLRAFEPASLPALYLLDSDTALHVDLRRGQEAVDETWAAILGSFTAGRQDLPQLVFNHRNPLVRQVCGLGDEELLALAVEGLYVQALLLGHQPLRPADTAALNQSFLGLLGRAMGGSR</sequence>
<dbReference type="InterPro" id="IPR036890">
    <property type="entry name" value="HATPase_C_sf"/>
</dbReference>
<evidence type="ECO:0000259" key="5">
    <source>
        <dbReference type="Pfam" id="PF02518"/>
    </source>
</evidence>
<organism evidence="6 7">
    <name type="scientific">Asanoa siamensis</name>
    <dbReference type="NCBI Taxonomy" id="926357"/>
    <lineage>
        <taxon>Bacteria</taxon>
        <taxon>Bacillati</taxon>
        <taxon>Actinomycetota</taxon>
        <taxon>Actinomycetes</taxon>
        <taxon>Micromonosporales</taxon>
        <taxon>Micromonosporaceae</taxon>
        <taxon>Asanoa</taxon>
    </lineage>
</organism>
<dbReference type="SUPFAM" id="SSF54211">
    <property type="entry name" value="Ribosomal protein S5 domain 2-like"/>
    <property type="match status" value="1"/>
</dbReference>
<evidence type="ECO:0000256" key="1">
    <source>
        <dbReference type="ARBA" id="ARBA00008239"/>
    </source>
</evidence>
<proteinExistence type="inferred from homology"/>
<dbReference type="Pfam" id="PF02518">
    <property type="entry name" value="HATPase_c"/>
    <property type="match status" value="1"/>
</dbReference>
<keyword evidence="2" id="KW-0547">Nucleotide-binding</keyword>
<dbReference type="InterPro" id="IPR003594">
    <property type="entry name" value="HATPase_dom"/>
</dbReference>
<evidence type="ECO:0000256" key="2">
    <source>
        <dbReference type="ARBA" id="ARBA00022741"/>
    </source>
</evidence>
<protein>
    <submittedName>
        <fullName evidence="6">Molecular chaperone HtpG</fullName>
    </submittedName>
</protein>
<dbReference type="InterPro" id="IPR020568">
    <property type="entry name" value="Ribosomal_Su5_D2-typ_SF"/>
</dbReference>
<dbReference type="Gene3D" id="3.30.230.80">
    <property type="match status" value="1"/>
</dbReference>
<dbReference type="Proteomes" id="UP000604117">
    <property type="component" value="Unassembled WGS sequence"/>
</dbReference>
<dbReference type="PIRSF" id="PIRSF002583">
    <property type="entry name" value="Hsp90"/>
    <property type="match status" value="1"/>
</dbReference>
<dbReference type="EMBL" id="BONE01000064">
    <property type="protein sequence ID" value="GIF76578.1"/>
    <property type="molecule type" value="Genomic_DNA"/>
</dbReference>
<dbReference type="SUPFAM" id="SSF55874">
    <property type="entry name" value="ATPase domain of HSP90 chaperone/DNA topoisomerase II/histidine kinase"/>
    <property type="match status" value="1"/>
</dbReference>
<reference evidence="6 7" key="1">
    <citation type="submission" date="2021-01" db="EMBL/GenBank/DDBJ databases">
        <title>Whole genome shotgun sequence of Asanoa siamensis NBRC 107932.</title>
        <authorList>
            <person name="Komaki H."/>
            <person name="Tamura T."/>
        </authorList>
    </citation>
    <scope>NUCLEOTIDE SEQUENCE [LARGE SCALE GENOMIC DNA]</scope>
    <source>
        <strain evidence="6 7">NBRC 107932</strain>
    </source>
</reference>
<evidence type="ECO:0000256" key="3">
    <source>
        <dbReference type="ARBA" id="ARBA00022840"/>
    </source>
</evidence>
<dbReference type="InterPro" id="IPR020575">
    <property type="entry name" value="Hsp90_N"/>
</dbReference>
<dbReference type="Gene3D" id="3.30.565.10">
    <property type="entry name" value="Histidine kinase-like ATPase, C-terminal domain"/>
    <property type="match status" value="1"/>
</dbReference>
<keyword evidence="7" id="KW-1185">Reference proteome</keyword>
<feature type="domain" description="Histidine kinase/HSP90-like ATPase" evidence="5">
    <location>
        <begin position="28"/>
        <end position="165"/>
    </location>
</feature>
<name>A0ABQ4CZ78_9ACTN</name>
<comment type="similarity">
    <text evidence="1">Belongs to the heat shock protein 90 family.</text>
</comment>
<dbReference type="InterPro" id="IPR001404">
    <property type="entry name" value="Hsp90_fam"/>
</dbReference>
<dbReference type="PRINTS" id="PR00775">
    <property type="entry name" value="HEATSHOCK90"/>
</dbReference>
<evidence type="ECO:0000313" key="7">
    <source>
        <dbReference type="Proteomes" id="UP000604117"/>
    </source>
</evidence>
<comment type="caution">
    <text evidence="6">The sequence shown here is derived from an EMBL/GenBank/DDBJ whole genome shotgun (WGS) entry which is preliminary data.</text>
</comment>